<evidence type="ECO:0000256" key="9">
    <source>
        <dbReference type="ARBA" id="ARBA00025752"/>
    </source>
</evidence>
<feature type="transmembrane region" description="Helical" evidence="10">
    <location>
        <begin position="46"/>
        <end position="64"/>
    </location>
</feature>
<evidence type="ECO:0000313" key="12">
    <source>
        <dbReference type="Proteomes" id="UP001341840"/>
    </source>
</evidence>
<keyword evidence="6 10" id="KW-0472">Membrane</keyword>
<dbReference type="InterPro" id="IPR004776">
    <property type="entry name" value="Mem_transp_PIN-like"/>
</dbReference>
<reference evidence="11 12" key="1">
    <citation type="journal article" date="2023" name="Plants (Basel)">
        <title>Bridging the Gap: Combining Genomics and Transcriptomics Approaches to Understand Stylosanthes scabra, an Orphan Legume from the Brazilian Caatinga.</title>
        <authorList>
            <person name="Ferreira-Neto J.R.C."/>
            <person name="da Silva M.D."/>
            <person name="Binneck E."/>
            <person name="de Melo N.F."/>
            <person name="da Silva R.H."/>
            <person name="de Melo A.L.T.M."/>
            <person name="Pandolfi V."/>
            <person name="Bustamante F.O."/>
            <person name="Brasileiro-Vidal A.C."/>
            <person name="Benko-Iseppon A.M."/>
        </authorList>
    </citation>
    <scope>NUCLEOTIDE SEQUENCE [LARGE SCALE GENOMIC DNA]</scope>
    <source>
        <tissue evidence="11">Leaves</tissue>
    </source>
</reference>
<keyword evidence="4" id="KW-0256">Endoplasmic reticulum</keyword>
<evidence type="ECO:0000256" key="6">
    <source>
        <dbReference type="ARBA" id="ARBA00023136"/>
    </source>
</evidence>
<keyword evidence="12" id="KW-1185">Reference proteome</keyword>
<dbReference type="InterPro" id="IPR045033">
    <property type="entry name" value="PILS1/3/4/5/7"/>
</dbReference>
<evidence type="ECO:0000256" key="4">
    <source>
        <dbReference type="ARBA" id="ARBA00022824"/>
    </source>
</evidence>
<evidence type="ECO:0000256" key="8">
    <source>
        <dbReference type="ARBA" id="ARBA00025100"/>
    </source>
</evidence>
<evidence type="ECO:0000256" key="3">
    <source>
        <dbReference type="ARBA" id="ARBA00022692"/>
    </source>
</evidence>
<evidence type="ECO:0000313" key="11">
    <source>
        <dbReference type="EMBL" id="MED6131607.1"/>
    </source>
</evidence>
<comment type="subcellular location">
    <subcellularLocation>
        <location evidence="1">Endoplasmic reticulum membrane</location>
        <topology evidence="1">Multi-pass membrane protein</topology>
    </subcellularLocation>
</comment>
<proteinExistence type="inferred from homology"/>
<feature type="transmembrane region" description="Helical" evidence="10">
    <location>
        <begin position="6"/>
        <end position="26"/>
    </location>
</feature>
<evidence type="ECO:0000256" key="5">
    <source>
        <dbReference type="ARBA" id="ARBA00022989"/>
    </source>
</evidence>
<gene>
    <name evidence="11" type="ORF">PIB30_011206</name>
</gene>
<protein>
    <recommendedName>
        <fullName evidence="13">Protein PIN-LIKES 3</fullName>
    </recommendedName>
</protein>
<evidence type="ECO:0000256" key="1">
    <source>
        <dbReference type="ARBA" id="ARBA00004477"/>
    </source>
</evidence>
<comment type="similarity">
    <text evidence="9">Belongs to the auxin efflux carrier (TC 2.A.69.2) family.</text>
</comment>
<accession>A0ABU6S5M8</accession>
<dbReference type="Pfam" id="PF03547">
    <property type="entry name" value="Mem_trans"/>
    <property type="match status" value="1"/>
</dbReference>
<feature type="transmembrane region" description="Helical" evidence="10">
    <location>
        <begin position="105"/>
        <end position="125"/>
    </location>
</feature>
<feature type="transmembrane region" description="Helical" evidence="10">
    <location>
        <begin position="241"/>
        <end position="262"/>
    </location>
</feature>
<name>A0ABU6S5M8_9FABA</name>
<dbReference type="PANTHER" id="PTHR31651:SF44">
    <property type="entry name" value="AUXIN EFFLUX CARRIER FAMILY PROTEIN"/>
    <property type="match status" value="1"/>
</dbReference>
<feature type="transmembrane region" description="Helical" evidence="10">
    <location>
        <begin position="70"/>
        <end position="93"/>
    </location>
</feature>
<dbReference type="Proteomes" id="UP001341840">
    <property type="component" value="Unassembled WGS sequence"/>
</dbReference>
<dbReference type="EMBL" id="JASCZI010060442">
    <property type="protein sequence ID" value="MED6131607.1"/>
    <property type="molecule type" value="Genomic_DNA"/>
</dbReference>
<keyword evidence="5 10" id="KW-1133">Transmembrane helix</keyword>
<organism evidence="11 12">
    <name type="scientific">Stylosanthes scabra</name>
    <dbReference type="NCBI Taxonomy" id="79078"/>
    <lineage>
        <taxon>Eukaryota</taxon>
        <taxon>Viridiplantae</taxon>
        <taxon>Streptophyta</taxon>
        <taxon>Embryophyta</taxon>
        <taxon>Tracheophyta</taxon>
        <taxon>Spermatophyta</taxon>
        <taxon>Magnoliopsida</taxon>
        <taxon>eudicotyledons</taxon>
        <taxon>Gunneridae</taxon>
        <taxon>Pentapetalae</taxon>
        <taxon>rosids</taxon>
        <taxon>fabids</taxon>
        <taxon>Fabales</taxon>
        <taxon>Fabaceae</taxon>
        <taxon>Papilionoideae</taxon>
        <taxon>50 kb inversion clade</taxon>
        <taxon>dalbergioids sensu lato</taxon>
        <taxon>Dalbergieae</taxon>
        <taxon>Pterocarpus clade</taxon>
        <taxon>Stylosanthes</taxon>
    </lineage>
</organism>
<evidence type="ECO:0008006" key="13">
    <source>
        <dbReference type="Google" id="ProtNLM"/>
    </source>
</evidence>
<evidence type="ECO:0000256" key="7">
    <source>
        <dbReference type="ARBA" id="ARBA00023294"/>
    </source>
</evidence>
<evidence type="ECO:0000256" key="2">
    <source>
        <dbReference type="ARBA" id="ARBA00022448"/>
    </source>
</evidence>
<keyword evidence="2" id="KW-0813">Transport</keyword>
<feature type="transmembrane region" description="Helical" evidence="10">
    <location>
        <begin position="145"/>
        <end position="168"/>
    </location>
</feature>
<sequence>MDMWKLFMTALMPVLKLIIITALGAFLAVDRFNLLRESARKHLNSLVYYVFIPALICSILTKSITFRSLVMMWFMPLNILLTFIAGSALGWLLMKITKASHDLQGLVLGCCAAGNLGNLPLIVIPSVCKQSSSPFGAVDVCYQKAMAYATLSLAVGCIYFWTIVYSIVRAYSCKVSSVSKVDDSTSYPLDLKEITDPENHSKPSNGLVVTVVEKKPTPDVANHTKFMETLKNLVLKLNLHLLLTPAIIAVIVGLMIGAIPQLRKLFVGENAPLRVVQDSTSMLGDACIPAVTLLVGATLLKGLKGSGVKVSLVIGIVAVRFIALPMLGVGIVKGAVHFGIIHHDPLYQFTLLFQYAVPPAVTMSEFSFNRTKISIFSNTFTRIIEMYMYNYSVFRSRRNRMLNHDASNLCLCLSLCYCLVHHFHVDCDINVFLITTLRDFYLPDQNSINAYDRRNSSCILLQVLQF</sequence>
<feature type="transmembrane region" description="Helical" evidence="10">
    <location>
        <begin position="282"/>
        <end position="300"/>
    </location>
</feature>
<keyword evidence="7" id="KW-0927">Auxin signaling pathway</keyword>
<comment type="function">
    <text evidence="8">Involved in cellular auxin homeostasis by regulating auxin metabolism. Regulates intracellular auxin accumulation at the endoplasmic reticulum and thus auxin availability for nuclear auxin signaling.</text>
</comment>
<feature type="transmembrane region" description="Helical" evidence="10">
    <location>
        <begin position="312"/>
        <end position="332"/>
    </location>
</feature>
<evidence type="ECO:0000256" key="10">
    <source>
        <dbReference type="SAM" id="Phobius"/>
    </source>
</evidence>
<dbReference type="PANTHER" id="PTHR31651">
    <property type="match status" value="1"/>
</dbReference>
<keyword evidence="3 10" id="KW-0812">Transmembrane</keyword>
<comment type="caution">
    <text evidence="11">The sequence shown here is derived from an EMBL/GenBank/DDBJ whole genome shotgun (WGS) entry which is preliminary data.</text>
</comment>